<evidence type="ECO:0000313" key="2">
    <source>
        <dbReference type="EMBL" id="KAB8210656.1"/>
    </source>
</evidence>
<dbReference type="EMBL" id="ML734941">
    <property type="protein sequence ID" value="KAB8210656.1"/>
    <property type="molecule type" value="Genomic_DNA"/>
</dbReference>
<evidence type="ECO:0000313" key="3">
    <source>
        <dbReference type="Proteomes" id="UP000326532"/>
    </source>
</evidence>
<feature type="region of interest" description="Disordered" evidence="1">
    <location>
        <begin position="51"/>
        <end position="78"/>
    </location>
</feature>
<protein>
    <submittedName>
        <fullName evidence="2">Uncharacterized protein</fullName>
    </submittedName>
</protein>
<feature type="compositionally biased region" description="Low complexity" evidence="1">
    <location>
        <begin position="68"/>
        <end position="77"/>
    </location>
</feature>
<dbReference type="AlphaFoldDB" id="A0A5N6DZJ1"/>
<dbReference type="OMA" id="HELWIHF"/>
<evidence type="ECO:0000256" key="1">
    <source>
        <dbReference type="SAM" id="MobiDB-lite"/>
    </source>
</evidence>
<keyword evidence="3" id="KW-1185">Reference proteome</keyword>
<reference evidence="2 3" key="1">
    <citation type="submission" date="2019-04" db="EMBL/GenBank/DDBJ databases">
        <title>Fungal friends and foes A comparative genomics study of 23 Aspergillus species from section Flavi.</title>
        <authorList>
            <consortium name="DOE Joint Genome Institute"/>
            <person name="Kjaerbolling I."/>
            <person name="Vesth T.C."/>
            <person name="Frisvad J.C."/>
            <person name="Nybo J.L."/>
            <person name="Theobald S."/>
            <person name="Kildgaard S."/>
            <person name="Petersen T.I."/>
            <person name="Kuo A."/>
            <person name="Sato A."/>
            <person name="Lyhne E.K."/>
            <person name="Kogle M.E."/>
            <person name="Wiebenga A."/>
            <person name="Kun R.S."/>
            <person name="Lubbers R.J."/>
            <person name="Makela M.R."/>
            <person name="Barry K."/>
            <person name="Chovatia M."/>
            <person name="Clum A."/>
            <person name="Daum C."/>
            <person name="Haridas S."/>
            <person name="He G."/>
            <person name="LaButti K."/>
            <person name="Lipzen A."/>
            <person name="Mondo S."/>
            <person name="Pangilinan J."/>
            <person name="Riley R."/>
            <person name="Salamov A."/>
            <person name="Simmons B.A."/>
            <person name="Magnuson J.K."/>
            <person name="Henrissat B."/>
            <person name="Mortensen U.H."/>
            <person name="Larsen T.O."/>
            <person name="De vries R.P."/>
            <person name="Grigoriev I.V."/>
            <person name="Machida M."/>
            <person name="Baker S.E."/>
            <person name="Andersen M.R."/>
        </authorList>
    </citation>
    <scope>NUCLEOTIDE SEQUENCE [LARGE SCALE GENOMIC DNA]</scope>
    <source>
        <strain evidence="2 3">CBS 117618</strain>
    </source>
</reference>
<dbReference type="VEuPathDB" id="FungiDB:BDV34DRAFT_209316"/>
<sequence>MFLAIKQHKPLSPTACLTYDALENHNQNTLPLPPCTLLNIALEERVGSLSAIPVMPPPSTHSSKRSRTSSPTRLSDTQYRGGHLRRAKICHYTDTSIFHNLTDYDLHQVSERLWSKSKELERKPSGEAEWTEALYAAINDLKPAEFEAVHWRGDLKPPVQNPRPTIPRKRSQLHQLLQGNATADGLYQSTDSPRAIEPTIPVVKLKDPRPDIYIGLSDDSLADALRSTKGRYIAQSLLLDMQDTSTLISDPHVTPLSLRFSFFDSLRDGQDPIEENHDNVEASNESGQASPNIELNMVFSITTEGPVHELWIHFRERTWRTTLKDGSLNFLRHLSAILRWGNGEFKDQIISVLRDL</sequence>
<gene>
    <name evidence="2" type="ORF">BDV34DRAFT_209316</name>
</gene>
<name>A0A5N6DZJ1_ASPPA</name>
<dbReference type="Proteomes" id="UP000326532">
    <property type="component" value="Unassembled WGS sequence"/>
</dbReference>
<accession>A0A5N6DZJ1</accession>
<organism evidence="2 3">
    <name type="scientific">Aspergillus parasiticus</name>
    <dbReference type="NCBI Taxonomy" id="5067"/>
    <lineage>
        <taxon>Eukaryota</taxon>
        <taxon>Fungi</taxon>
        <taxon>Dikarya</taxon>
        <taxon>Ascomycota</taxon>
        <taxon>Pezizomycotina</taxon>
        <taxon>Eurotiomycetes</taxon>
        <taxon>Eurotiomycetidae</taxon>
        <taxon>Eurotiales</taxon>
        <taxon>Aspergillaceae</taxon>
        <taxon>Aspergillus</taxon>
        <taxon>Aspergillus subgen. Circumdati</taxon>
    </lineage>
</organism>
<proteinExistence type="predicted"/>